<evidence type="ECO:0000256" key="1">
    <source>
        <dbReference type="SAM" id="Phobius"/>
    </source>
</evidence>
<keyword evidence="1" id="KW-0472">Membrane</keyword>
<dbReference type="EMBL" id="LRXL01000026">
    <property type="protein sequence ID" value="OAB80171.1"/>
    <property type="molecule type" value="Genomic_DNA"/>
</dbReference>
<dbReference type="STRING" id="1763537.ULVI_05390"/>
<reference evidence="2 3" key="1">
    <citation type="submission" date="2016-02" db="EMBL/GenBank/DDBJ databases">
        <title>Ulvibacter sp. LPB0005, isolated from Thais luteostoma.</title>
        <authorList>
            <person name="Shin S.-K."/>
            <person name="Yi H."/>
        </authorList>
    </citation>
    <scope>NUCLEOTIDE SEQUENCE [LARGE SCALE GENOMIC DNA]</scope>
    <source>
        <strain evidence="2 3">LPB0005</strain>
    </source>
</reference>
<gene>
    <name evidence="2" type="ORF">ULVI_05390</name>
</gene>
<sequence length="154" mass="17449">MEFNSIAIGIVVLVLFTAPILYVIINSSKSDKKIKSQFNKLCTENGVSLTNYEVIGSAIIGLDASLKKVMYSTLKDLENHFQVVDLSLVKNCNVKTVQPKKKHLELVELELSGSKFHNEIIVYQEDDETLIADPQMCLHEVQKWEQLIKNNLNK</sequence>
<dbReference type="Proteomes" id="UP000077013">
    <property type="component" value="Unassembled WGS sequence"/>
</dbReference>
<evidence type="ECO:0000313" key="3">
    <source>
        <dbReference type="Proteomes" id="UP000077013"/>
    </source>
</evidence>
<keyword evidence="1" id="KW-0812">Transmembrane</keyword>
<dbReference type="RefSeq" id="WP_068590491.1">
    <property type="nucleotide sequence ID" value="NZ_LRXL01000026.1"/>
</dbReference>
<evidence type="ECO:0000313" key="2">
    <source>
        <dbReference type="EMBL" id="OAB80171.1"/>
    </source>
</evidence>
<dbReference type="OrthoDB" id="1524706at2"/>
<keyword evidence="1" id="KW-1133">Transmembrane helix</keyword>
<name>A0A167IZN4_9FLAO</name>
<organism evidence="2 3">
    <name type="scientific">Cochleicola gelatinilyticus</name>
    <dbReference type="NCBI Taxonomy" id="1763537"/>
    <lineage>
        <taxon>Bacteria</taxon>
        <taxon>Pseudomonadati</taxon>
        <taxon>Bacteroidota</taxon>
        <taxon>Flavobacteriia</taxon>
        <taxon>Flavobacteriales</taxon>
        <taxon>Flavobacteriaceae</taxon>
        <taxon>Cochleicola</taxon>
    </lineage>
</organism>
<comment type="caution">
    <text evidence="2">The sequence shown here is derived from an EMBL/GenBank/DDBJ whole genome shotgun (WGS) entry which is preliminary data.</text>
</comment>
<dbReference type="AlphaFoldDB" id="A0A167IZN4"/>
<accession>A0A167IZN4</accession>
<protein>
    <submittedName>
        <fullName evidence="2">Uncharacterized protein</fullName>
    </submittedName>
</protein>
<proteinExistence type="predicted"/>
<keyword evidence="3" id="KW-1185">Reference proteome</keyword>
<feature type="transmembrane region" description="Helical" evidence="1">
    <location>
        <begin position="6"/>
        <end position="25"/>
    </location>
</feature>